<name>A0ABD7RSI8_ECTME</name>
<sequence length="94" mass="10799">MSIEVEQENRFYLLLDMTSLDRLAKESGTKYSRWDNIKRRKIRMGAYEAGFLMSLYPQYALWVGTGEIKPEIGQTSPAYDEANRNLEGQSAGSR</sequence>
<evidence type="ECO:0000256" key="1">
    <source>
        <dbReference type="SAM" id="MobiDB-lite"/>
    </source>
</evidence>
<organism evidence="2 3">
    <name type="scientific">Ectopseudomonas mendocina</name>
    <name type="common">Pseudomonas mendocina</name>
    <dbReference type="NCBI Taxonomy" id="300"/>
    <lineage>
        <taxon>Bacteria</taxon>
        <taxon>Pseudomonadati</taxon>
        <taxon>Pseudomonadota</taxon>
        <taxon>Gammaproteobacteria</taxon>
        <taxon>Pseudomonadales</taxon>
        <taxon>Pseudomonadaceae</taxon>
        <taxon>Ectopseudomonas</taxon>
    </lineage>
</organism>
<comment type="caution">
    <text evidence="2">The sequence shown here is derived from an EMBL/GenBank/DDBJ whole genome shotgun (WGS) entry which is preliminary data.</text>
</comment>
<dbReference type="AlphaFoldDB" id="A0ABD7RSI8"/>
<protein>
    <recommendedName>
        <fullName evidence="4">DNA-binding protein</fullName>
    </recommendedName>
</protein>
<feature type="region of interest" description="Disordered" evidence="1">
    <location>
        <begin position="73"/>
        <end position="94"/>
    </location>
</feature>
<dbReference type="Gene3D" id="1.10.260.40">
    <property type="entry name" value="lambda repressor-like DNA-binding domains"/>
    <property type="match status" value="1"/>
</dbReference>
<accession>A0ABD7RSI8</accession>
<proteinExistence type="predicted"/>
<evidence type="ECO:0000313" key="2">
    <source>
        <dbReference type="EMBL" id="TRO14742.1"/>
    </source>
</evidence>
<dbReference type="RefSeq" id="WP_143502507.1">
    <property type="nucleotide sequence ID" value="NZ_SCFV01000009.1"/>
</dbReference>
<evidence type="ECO:0008006" key="4">
    <source>
        <dbReference type="Google" id="ProtNLM"/>
    </source>
</evidence>
<dbReference type="Proteomes" id="UP000317327">
    <property type="component" value="Unassembled WGS sequence"/>
</dbReference>
<evidence type="ECO:0000313" key="3">
    <source>
        <dbReference type="Proteomes" id="UP000317327"/>
    </source>
</evidence>
<reference evidence="2 3" key="1">
    <citation type="submission" date="2019-01" db="EMBL/GenBank/DDBJ databases">
        <title>Whole genome shotgun sequencing of Pseudomonas spp. isolated by its ability to degrade furfural.</title>
        <authorList>
            <person name="Donoso R."/>
            <person name="Farkas C."/>
            <person name="Villegas P."/>
            <person name="Gonzales-Toro F."/>
            <person name="Guajardo-Parra M."/>
            <person name="Araya-Nail M."/>
            <person name="Morgante V."/>
            <person name="Perez-Pantoja D."/>
        </authorList>
    </citation>
    <scope>NUCLEOTIDE SEQUENCE [LARGE SCALE GENOMIC DNA]</scope>
    <source>
        <strain evidence="2 3">VN231</strain>
    </source>
</reference>
<dbReference type="EMBL" id="SCFV01000009">
    <property type="protein sequence ID" value="TRO14742.1"/>
    <property type="molecule type" value="Genomic_DNA"/>
</dbReference>
<dbReference type="InterPro" id="IPR010982">
    <property type="entry name" value="Lambda_DNA-bd_dom_sf"/>
</dbReference>
<gene>
    <name evidence="2" type="ORF">EQ836_18340</name>
</gene>